<organism evidence="1 2">
    <name type="scientific">Popillia japonica</name>
    <name type="common">Japanese beetle</name>
    <dbReference type="NCBI Taxonomy" id="7064"/>
    <lineage>
        <taxon>Eukaryota</taxon>
        <taxon>Metazoa</taxon>
        <taxon>Ecdysozoa</taxon>
        <taxon>Arthropoda</taxon>
        <taxon>Hexapoda</taxon>
        <taxon>Insecta</taxon>
        <taxon>Pterygota</taxon>
        <taxon>Neoptera</taxon>
        <taxon>Endopterygota</taxon>
        <taxon>Coleoptera</taxon>
        <taxon>Polyphaga</taxon>
        <taxon>Scarabaeiformia</taxon>
        <taxon>Scarabaeidae</taxon>
        <taxon>Rutelinae</taxon>
        <taxon>Popillia</taxon>
    </lineage>
</organism>
<dbReference type="AlphaFoldDB" id="A0AAW1HFL1"/>
<comment type="caution">
    <text evidence="1">The sequence shown here is derived from an EMBL/GenBank/DDBJ whole genome shotgun (WGS) entry which is preliminary data.</text>
</comment>
<dbReference type="Proteomes" id="UP001458880">
    <property type="component" value="Unassembled WGS sequence"/>
</dbReference>
<gene>
    <name evidence="1" type="ORF">QE152_g40693</name>
</gene>
<keyword evidence="2" id="KW-1185">Reference proteome</keyword>
<evidence type="ECO:0000313" key="1">
    <source>
        <dbReference type="EMBL" id="KAK9675036.1"/>
    </source>
</evidence>
<reference evidence="1 2" key="1">
    <citation type="journal article" date="2024" name="BMC Genomics">
        <title>De novo assembly and annotation of Popillia japonica's genome with initial clues to its potential as an invasive pest.</title>
        <authorList>
            <person name="Cucini C."/>
            <person name="Boschi S."/>
            <person name="Funari R."/>
            <person name="Cardaioli E."/>
            <person name="Iannotti N."/>
            <person name="Marturano G."/>
            <person name="Paoli F."/>
            <person name="Bruttini M."/>
            <person name="Carapelli A."/>
            <person name="Frati F."/>
            <person name="Nardi F."/>
        </authorList>
    </citation>
    <scope>NUCLEOTIDE SEQUENCE [LARGE SCALE GENOMIC DNA]</scope>
    <source>
        <strain evidence="1">DMR45628</strain>
    </source>
</reference>
<evidence type="ECO:0000313" key="2">
    <source>
        <dbReference type="Proteomes" id="UP001458880"/>
    </source>
</evidence>
<accession>A0AAW1HFL1</accession>
<name>A0AAW1HFL1_POPJA</name>
<sequence length="76" mass="8977">METSWNSHLTGQETNFEEVEQKVESAAERQMQWKHLGTDPIAKRPTNILRKSNAMETSWNRSYCEKTHQHTEETDK</sequence>
<protein>
    <submittedName>
        <fullName evidence="1">Uncharacterized protein</fullName>
    </submittedName>
</protein>
<dbReference type="EMBL" id="JASPKY010001317">
    <property type="protein sequence ID" value="KAK9675036.1"/>
    <property type="molecule type" value="Genomic_DNA"/>
</dbReference>
<proteinExistence type="predicted"/>